<comment type="subcellular location">
    <subcellularLocation>
        <location evidence="1">Membrane</location>
        <topology evidence="1">Peripheral membrane protein</topology>
    </subcellularLocation>
</comment>
<comment type="caution">
    <text evidence="10">The sequence shown here is derived from an EMBL/GenBank/DDBJ whole genome shotgun (WGS) entry which is preliminary data.</text>
</comment>
<reference evidence="11" key="2">
    <citation type="journal article" date="2017" name="J. Anim. Genet.">
        <title>Multiple reference genome sequences of hot pepper reveal the massive evolution of plant disease resistance genes by retroduplication.</title>
        <authorList>
            <person name="Kim S."/>
            <person name="Park J."/>
            <person name="Yeom S.-I."/>
            <person name="Kim Y.-M."/>
            <person name="Seo E."/>
            <person name="Kim K.-T."/>
            <person name="Kim M.-S."/>
            <person name="Lee J.M."/>
            <person name="Cheong K."/>
            <person name="Shin H.-S."/>
            <person name="Kim S.-B."/>
            <person name="Han K."/>
            <person name="Lee J."/>
            <person name="Park M."/>
            <person name="Lee H.-A."/>
            <person name="Lee H.-Y."/>
            <person name="Lee Y."/>
            <person name="Oh S."/>
            <person name="Lee J.H."/>
            <person name="Choi E."/>
            <person name="Choi E."/>
            <person name="Lee S.E."/>
            <person name="Jeon J."/>
            <person name="Kim H."/>
            <person name="Choi G."/>
            <person name="Song H."/>
            <person name="Lee J."/>
            <person name="Lee S.-C."/>
            <person name="Kwon J.-K."/>
            <person name="Lee H.-Y."/>
            <person name="Koo N."/>
            <person name="Hong Y."/>
            <person name="Kim R.W."/>
            <person name="Kang W.-H."/>
            <person name="Huh J.H."/>
            <person name="Kang B.-C."/>
            <person name="Yang T.-J."/>
            <person name="Lee Y.-H."/>
            <person name="Bennetzen J.L."/>
            <person name="Choi D."/>
        </authorList>
    </citation>
    <scope>NUCLEOTIDE SEQUENCE [LARGE SCALE GENOMIC DNA]</scope>
    <source>
        <strain evidence="11">cv. PBC81</strain>
    </source>
</reference>
<keyword evidence="7" id="KW-0472">Membrane</keyword>
<dbReference type="GO" id="GO:0098542">
    <property type="term" value="P:defense response to other organism"/>
    <property type="evidence" value="ECO:0007669"/>
    <property type="project" value="TreeGrafter"/>
</dbReference>
<protein>
    <submittedName>
        <fullName evidence="10">Uncharacterized protein</fullName>
    </submittedName>
</protein>
<dbReference type="PANTHER" id="PTHR23155">
    <property type="entry name" value="DISEASE RESISTANCE PROTEIN RP"/>
    <property type="match status" value="1"/>
</dbReference>
<evidence type="ECO:0000256" key="2">
    <source>
        <dbReference type="ARBA" id="ARBA00008894"/>
    </source>
</evidence>
<dbReference type="InterPro" id="IPR002182">
    <property type="entry name" value="NB-ARC"/>
</dbReference>
<dbReference type="Gene3D" id="1.10.10.10">
    <property type="entry name" value="Winged helix-like DNA-binding domain superfamily/Winged helix DNA-binding domain"/>
    <property type="match status" value="1"/>
</dbReference>
<evidence type="ECO:0000259" key="8">
    <source>
        <dbReference type="Pfam" id="PF00931"/>
    </source>
</evidence>
<organism evidence="10 11">
    <name type="scientific">Capsicum baccatum</name>
    <name type="common">Peruvian pepper</name>
    <dbReference type="NCBI Taxonomy" id="33114"/>
    <lineage>
        <taxon>Eukaryota</taxon>
        <taxon>Viridiplantae</taxon>
        <taxon>Streptophyta</taxon>
        <taxon>Embryophyta</taxon>
        <taxon>Tracheophyta</taxon>
        <taxon>Spermatophyta</taxon>
        <taxon>Magnoliopsida</taxon>
        <taxon>eudicotyledons</taxon>
        <taxon>Gunneridae</taxon>
        <taxon>Pentapetalae</taxon>
        <taxon>asterids</taxon>
        <taxon>lamiids</taxon>
        <taxon>Solanales</taxon>
        <taxon>Solanaceae</taxon>
        <taxon>Solanoideae</taxon>
        <taxon>Capsiceae</taxon>
        <taxon>Capsicum</taxon>
    </lineage>
</organism>
<dbReference type="OrthoDB" id="1303048at2759"/>
<dbReference type="PRINTS" id="PR00364">
    <property type="entry name" value="DISEASERSIST"/>
</dbReference>
<evidence type="ECO:0000256" key="5">
    <source>
        <dbReference type="ARBA" id="ARBA00022840"/>
    </source>
</evidence>
<reference evidence="10 11" key="1">
    <citation type="journal article" date="2017" name="Genome Biol.">
        <title>New reference genome sequences of hot pepper reveal the massive evolution of plant disease-resistance genes by retroduplication.</title>
        <authorList>
            <person name="Kim S."/>
            <person name="Park J."/>
            <person name="Yeom S.I."/>
            <person name="Kim Y.M."/>
            <person name="Seo E."/>
            <person name="Kim K.T."/>
            <person name="Kim M.S."/>
            <person name="Lee J.M."/>
            <person name="Cheong K."/>
            <person name="Shin H.S."/>
            <person name="Kim S.B."/>
            <person name="Han K."/>
            <person name="Lee J."/>
            <person name="Park M."/>
            <person name="Lee H.A."/>
            <person name="Lee H.Y."/>
            <person name="Lee Y."/>
            <person name="Oh S."/>
            <person name="Lee J.H."/>
            <person name="Choi E."/>
            <person name="Choi E."/>
            <person name="Lee S.E."/>
            <person name="Jeon J."/>
            <person name="Kim H."/>
            <person name="Choi G."/>
            <person name="Song H."/>
            <person name="Lee J."/>
            <person name="Lee S.C."/>
            <person name="Kwon J.K."/>
            <person name="Lee H.Y."/>
            <person name="Koo N."/>
            <person name="Hong Y."/>
            <person name="Kim R.W."/>
            <person name="Kang W.H."/>
            <person name="Huh J.H."/>
            <person name="Kang B.C."/>
            <person name="Yang T.J."/>
            <person name="Lee Y.H."/>
            <person name="Bennetzen J.L."/>
            <person name="Choi D."/>
        </authorList>
    </citation>
    <scope>NUCLEOTIDE SEQUENCE [LARGE SCALE GENOMIC DNA]</scope>
    <source>
        <strain evidence="11">cv. PBC81</strain>
    </source>
</reference>
<dbReference type="EMBL" id="MLFT02000011">
    <property type="protein sequence ID" value="PHT34828.1"/>
    <property type="molecule type" value="Genomic_DNA"/>
</dbReference>
<dbReference type="Gene3D" id="3.40.50.300">
    <property type="entry name" value="P-loop containing nucleotide triphosphate hydrolases"/>
    <property type="match status" value="1"/>
</dbReference>
<keyword evidence="5" id="KW-0067">ATP-binding</keyword>
<evidence type="ECO:0000256" key="1">
    <source>
        <dbReference type="ARBA" id="ARBA00004170"/>
    </source>
</evidence>
<evidence type="ECO:0000259" key="9">
    <source>
        <dbReference type="Pfam" id="PF23559"/>
    </source>
</evidence>
<dbReference type="PANTHER" id="PTHR23155:SF1228">
    <property type="entry name" value="NB-ARC DOMAIN CONTAINING PROTEIN, EXPRESSED"/>
    <property type="match status" value="1"/>
</dbReference>
<evidence type="ECO:0000313" key="11">
    <source>
        <dbReference type="Proteomes" id="UP000224567"/>
    </source>
</evidence>
<feature type="domain" description="Disease resistance protein winged helix" evidence="9">
    <location>
        <begin position="401"/>
        <end position="448"/>
    </location>
</feature>
<evidence type="ECO:0000256" key="7">
    <source>
        <dbReference type="ARBA" id="ARBA00023136"/>
    </source>
</evidence>
<evidence type="ECO:0000256" key="4">
    <source>
        <dbReference type="ARBA" id="ARBA00022821"/>
    </source>
</evidence>
<dbReference type="SUPFAM" id="SSF52540">
    <property type="entry name" value="P-loop containing nucleoside triphosphate hydrolases"/>
    <property type="match status" value="1"/>
</dbReference>
<feature type="domain" description="NB-ARC" evidence="8">
    <location>
        <begin position="243"/>
        <end position="336"/>
    </location>
</feature>
<dbReference type="InterPro" id="IPR058922">
    <property type="entry name" value="WHD_DRP"/>
</dbReference>
<gene>
    <name evidence="10" type="ORF">CQW23_26628</name>
</gene>
<dbReference type="Proteomes" id="UP000224567">
    <property type="component" value="Unassembled WGS sequence"/>
</dbReference>
<dbReference type="GO" id="GO:0043531">
    <property type="term" value="F:ADP binding"/>
    <property type="evidence" value="ECO:0007669"/>
    <property type="project" value="InterPro"/>
</dbReference>
<accession>A0A2G2VPC3</accession>
<comment type="similarity">
    <text evidence="2">Belongs to the disease resistance NB-LRR family.</text>
</comment>
<name>A0A2G2VPC3_CAPBA</name>
<evidence type="ECO:0000256" key="3">
    <source>
        <dbReference type="ARBA" id="ARBA00022741"/>
    </source>
</evidence>
<dbReference type="GO" id="GO:0005524">
    <property type="term" value="F:ATP binding"/>
    <property type="evidence" value="ECO:0007669"/>
    <property type="project" value="UniProtKB-KW"/>
</dbReference>
<evidence type="ECO:0000313" key="10">
    <source>
        <dbReference type="EMBL" id="PHT34828.1"/>
    </source>
</evidence>
<keyword evidence="4" id="KW-0611">Plant defense</keyword>
<dbReference type="InterPro" id="IPR027417">
    <property type="entry name" value="P-loop_NTPase"/>
</dbReference>
<evidence type="ECO:0000256" key="6">
    <source>
        <dbReference type="ARBA" id="ARBA00023054"/>
    </source>
</evidence>
<proteinExistence type="inferred from homology"/>
<dbReference type="STRING" id="33114.A0A2G2VPC3"/>
<sequence>MEKQGEIEKGKANNFEVSFSSLPKDVVNVLDFIEMLKNEEHQNVVDVYLTERLRLELTLICTYVHLSYSDLEQFEVAMTAQRRRIEVLLRSILYDGDSSTGFKSDMHHIHHLSKHQYLEEQMPSLVTQHEILQNVCGNVGDFHGLILNGCIEHDNVEYVLPQFQRMAERVGLFLWDELILEHSSVFKIAHLLMKIFPIELKVMKVCFTNLKASTSAEVGRFIKQLLEACPDILSEYLIHLQEHMFSDDIDVADKLRKQLYGKRYLIVLDDVWDTTTWDELTRPFPNVEKGSRIILTTREKKVAFHGKCNTDPLNLRLLRPEESWELLEKRAFGNESCPDELLDVGKEIVQNCKGLPLVVDLIAGVIAAREKKNEVDVMVIELSYDHLYHHLKPCLIYLACFRKDTVVERVALKMYWRAEGLVEQTRMKSLEEVMEIYLDNLISSSLVIAFNEIAREEKFFGRISSGDLSSSSDLMPCIVTIVYNKEHFGPNNFVLLDSKMERHSGKHLYSLAITRDKMEDRLPDACHLRNVRLLRV</sequence>
<dbReference type="Pfam" id="PF23559">
    <property type="entry name" value="WHD_DRP"/>
    <property type="match status" value="1"/>
</dbReference>
<dbReference type="GO" id="GO:0016020">
    <property type="term" value="C:membrane"/>
    <property type="evidence" value="ECO:0007669"/>
    <property type="project" value="UniProtKB-SubCell"/>
</dbReference>
<keyword evidence="3" id="KW-0547">Nucleotide-binding</keyword>
<dbReference type="AlphaFoldDB" id="A0A2G2VPC3"/>
<dbReference type="Pfam" id="PF00931">
    <property type="entry name" value="NB-ARC"/>
    <property type="match status" value="1"/>
</dbReference>
<keyword evidence="11" id="KW-1185">Reference proteome</keyword>
<dbReference type="InterPro" id="IPR036388">
    <property type="entry name" value="WH-like_DNA-bd_sf"/>
</dbReference>
<keyword evidence="6" id="KW-0175">Coiled coil</keyword>
<dbReference type="InterPro" id="IPR044974">
    <property type="entry name" value="Disease_R_plants"/>
</dbReference>